<gene>
    <name evidence="2" type="ORF">DMT42_14515</name>
</gene>
<evidence type="ECO:0000313" key="3">
    <source>
        <dbReference type="Proteomes" id="UP000247634"/>
    </source>
</evidence>
<reference evidence="2 3" key="1">
    <citation type="submission" date="2018-06" db="EMBL/GenBank/DDBJ databases">
        <title>The complete genome sequence of a nosiheptide producer Streptomyces actuosus ATCC 25421: deducing the ability of producing a new class III lantibiotics.</title>
        <authorList>
            <person name="Liu W."/>
            <person name="Sun F."/>
            <person name="Hu Y."/>
        </authorList>
    </citation>
    <scope>NUCLEOTIDE SEQUENCE [LARGE SCALE GENOMIC DNA]</scope>
    <source>
        <strain evidence="2 3">ATCC 25421</strain>
    </source>
</reference>
<evidence type="ECO:0008006" key="4">
    <source>
        <dbReference type="Google" id="ProtNLM"/>
    </source>
</evidence>
<name>A0A2U9P179_STRAS</name>
<dbReference type="OrthoDB" id="4321110at2"/>
<protein>
    <recommendedName>
        <fullName evidence="4">Secreted protein</fullName>
    </recommendedName>
</protein>
<evidence type="ECO:0000313" key="2">
    <source>
        <dbReference type="EMBL" id="AWT43410.1"/>
    </source>
</evidence>
<keyword evidence="3" id="KW-1185">Reference proteome</keyword>
<dbReference type="AlphaFoldDB" id="A0A2U9P179"/>
<organism evidence="2 3">
    <name type="scientific">Streptomyces actuosus</name>
    <dbReference type="NCBI Taxonomy" id="1885"/>
    <lineage>
        <taxon>Bacteria</taxon>
        <taxon>Bacillati</taxon>
        <taxon>Actinomycetota</taxon>
        <taxon>Actinomycetes</taxon>
        <taxon>Kitasatosporales</taxon>
        <taxon>Streptomycetaceae</taxon>
        <taxon>Streptomyces</taxon>
    </lineage>
</organism>
<dbReference type="EMBL" id="CP029788">
    <property type="protein sequence ID" value="AWT43410.1"/>
    <property type="molecule type" value="Genomic_DNA"/>
</dbReference>
<keyword evidence="1" id="KW-0732">Signal</keyword>
<accession>A0A2U9P179</accession>
<proteinExistence type="predicted"/>
<dbReference type="KEGG" id="sact:DMT42_14515"/>
<dbReference type="Proteomes" id="UP000247634">
    <property type="component" value="Chromosome"/>
</dbReference>
<evidence type="ECO:0000256" key="1">
    <source>
        <dbReference type="SAM" id="SignalP"/>
    </source>
</evidence>
<dbReference type="RefSeq" id="WP_110628328.1">
    <property type="nucleotide sequence ID" value="NZ_CP029788.1"/>
</dbReference>
<sequence length="129" mass="13505">MDRGAIRRWLALGTATLTASGLLALAAPGAQAAAPTRCQGREVKTLAFSTGVTHVYRQNGYVCALTVTRRPGVAVTMSVSVQARGGRPVVDKGRYRYQAGPITVHAGHRCVKVTGAVGNGSVRTGWILC</sequence>
<feature type="signal peptide" evidence="1">
    <location>
        <begin position="1"/>
        <end position="32"/>
    </location>
</feature>
<feature type="chain" id="PRO_5015842146" description="Secreted protein" evidence="1">
    <location>
        <begin position="33"/>
        <end position="129"/>
    </location>
</feature>